<dbReference type="Gene3D" id="3.40.50.2000">
    <property type="entry name" value="Glycogen Phosphorylase B"/>
    <property type="match status" value="2"/>
</dbReference>
<comment type="caution">
    <text evidence="2">The sequence shown here is derived from an EMBL/GenBank/DDBJ whole genome shotgun (WGS) entry which is preliminary data.</text>
</comment>
<sequence>MKNFLRVAQVIGSAQGGVMSCVMNYYRHIDRTKVQFDFFTYEAGPYDEEIASLGGRVFHFPNIFKPSAVKTLEKYFRQNNYDIVHAHMTTRSVFALKAAKRAGVAVRVCHAHSTTHPQEGVAFVAKSILKHFSTLYATNLAGCSQKSIQWLYGKHAESAFLLKNAIDTQKFRYVKRPGNSVPTVGFVGRFVFQKNLFFLLDVFKQLLKRRCDVQLVLVGEGRDKKALQKYAQKIAPEKILFFPERQDVEKCYAHFDVFVLTSRFEGLPLVAVEAQSCGNKCLLADTVTQEVDVGGYVRFLPLGNASLWAAQLDEMLRQPQPEPAETALYGYDIALEAHKLQDYYFEITDK</sequence>
<dbReference type="Pfam" id="PF13692">
    <property type="entry name" value="Glyco_trans_1_4"/>
    <property type="match status" value="1"/>
</dbReference>
<dbReference type="SUPFAM" id="SSF53756">
    <property type="entry name" value="UDP-Glycosyltransferase/glycogen phosphorylase"/>
    <property type="match status" value="1"/>
</dbReference>
<evidence type="ECO:0000259" key="1">
    <source>
        <dbReference type="Pfam" id="PF13579"/>
    </source>
</evidence>
<dbReference type="EMBL" id="DVHL01000011">
    <property type="protein sequence ID" value="HIR65510.1"/>
    <property type="molecule type" value="Genomic_DNA"/>
</dbReference>
<dbReference type="Proteomes" id="UP000824200">
    <property type="component" value="Unassembled WGS sequence"/>
</dbReference>
<organism evidence="2 3">
    <name type="scientific">Candidatus Fimimonas gallinarum</name>
    <dbReference type="NCBI Taxonomy" id="2840821"/>
    <lineage>
        <taxon>Bacteria</taxon>
        <taxon>Pseudomonadati</taxon>
        <taxon>Myxococcota</taxon>
        <taxon>Myxococcia</taxon>
        <taxon>Myxococcales</taxon>
        <taxon>Cystobacterineae</taxon>
        <taxon>Myxococcaceae</taxon>
        <taxon>Myxococcaceae incertae sedis</taxon>
        <taxon>Candidatus Fimimonas</taxon>
    </lineage>
</organism>
<gene>
    <name evidence="2" type="ORF">IAC95_01270</name>
</gene>
<dbReference type="PANTHER" id="PTHR45947:SF3">
    <property type="entry name" value="SULFOQUINOVOSYL TRANSFERASE SQD2"/>
    <property type="match status" value="1"/>
</dbReference>
<dbReference type="PANTHER" id="PTHR45947">
    <property type="entry name" value="SULFOQUINOVOSYL TRANSFERASE SQD2"/>
    <property type="match status" value="1"/>
</dbReference>
<proteinExistence type="predicted"/>
<dbReference type="GO" id="GO:0016757">
    <property type="term" value="F:glycosyltransferase activity"/>
    <property type="evidence" value="ECO:0007669"/>
    <property type="project" value="TreeGrafter"/>
</dbReference>
<feature type="domain" description="Glycosyltransferase subfamily 4-like N-terminal" evidence="1">
    <location>
        <begin position="16"/>
        <end position="123"/>
    </location>
</feature>
<dbReference type="InterPro" id="IPR028098">
    <property type="entry name" value="Glyco_trans_4-like_N"/>
</dbReference>
<dbReference type="InterPro" id="IPR050194">
    <property type="entry name" value="Glycosyltransferase_grp1"/>
</dbReference>
<name>A0A9D1J7M2_9BACT</name>
<protein>
    <submittedName>
        <fullName evidence="2">Glycosyltransferase</fullName>
    </submittedName>
</protein>
<dbReference type="Pfam" id="PF13579">
    <property type="entry name" value="Glyco_trans_4_4"/>
    <property type="match status" value="1"/>
</dbReference>
<reference evidence="2" key="1">
    <citation type="submission" date="2020-10" db="EMBL/GenBank/DDBJ databases">
        <authorList>
            <person name="Gilroy R."/>
        </authorList>
    </citation>
    <scope>NUCLEOTIDE SEQUENCE</scope>
    <source>
        <strain evidence="2">CHK121-14286</strain>
    </source>
</reference>
<evidence type="ECO:0000313" key="2">
    <source>
        <dbReference type="EMBL" id="HIR65510.1"/>
    </source>
</evidence>
<evidence type="ECO:0000313" key="3">
    <source>
        <dbReference type="Proteomes" id="UP000824200"/>
    </source>
</evidence>
<reference evidence="2" key="2">
    <citation type="journal article" date="2021" name="PeerJ">
        <title>Extensive microbial diversity within the chicken gut microbiome revealed by metagenomics and culture.</title>
        <authorList>
            <person name="Gilroy R."/>
            <person name="Ravi A."/>
            <person name="Getino M."/>
            <person name="Pursley I."/>
            <person name="Horton D.L."/>
            <person name="Alikhan N.F."/>
            <person name="Baker D."/>
            <person name="Gharbi K."/>
            <person name="Hall N."/>
            <person name="Watson M."/>
            <person name="Adriaenssens E.M."/>
            <person name="Foster-Nyarko E."/>
            <person name="Jarju S."/>
            <person name="Secka A."/>
            <person name="Antonio M."/>
            <person name="Oren A."/>
            <person name="Chaudhuri R.R."/>
            <person name="La Ragione R."/>
            <person name="Hildebrand F."/>
            <person name="Pallen M.J."/>
        </authorList>
    </citation>
    <scope>NUCLEOTIDE SEQUENCE</scope>
    <source>
        <strain evidence="2">CHK121-14286</strain>
    </source>
</reference>
<accession>A0A9D1J7M2</accession>
<dbReference type="PROSITE" id="PS51257">
    <property type="entry name" value="PROKAR_LIPOPROTEIN"/>
    <property type="match status" value="1"/>
</dbReference>
<dbReference type="AlphaFoldDB" id="A0A9D1J7M2"/>